<reference evidence="8 10" key="2">
    <citation type="submission" date="2016-10" db="EMBL/GenBank/DDBJ databases">
        <authorList>
            <person name="Varghese N."/>
            <person name="Submissions S."/>
        </authorList>
    </citation>
    <scope>NUCLEOTIDE SEQUENCE [LARGE SCALE GENOMIC DNA]</scope>
    <source>
        <strain evidence="8 10">DSM 22150</strain>
    </source>
</reference>
<dbReference type="EMBL" id="FJNB01000014">
    <property type="protein sequence ID" value="CZR02580.1"/>
    <property type="molecule type" value="Genomic_DNA"/>
</dbReference>
<dbReference type="SFLD" id="SFLDS00029">
    <property type="entry name" value="Radical_SAM"/>
    <property type="match status" value="1"/>
</dbReference>
<evidence type="ECO:0000313" key="10">
    <source>
        <dbReference type="Proteomes" id="UP000199280"/>
    </source>
</evidence>
<evidence type="ECO:0000256" key="2">
    <source>
        <dbReference type="ARBA" id="ARBA00022691"/>
    </source>
</evidence>
<keyword evidence="10" id="KW-1185">Reference proteome</keyword>
<dbReference type="STRING" id="640938.TR210_1915"/>
<evidence type="ECO:0000313" key="8">
    <source>
        <dbReference type="EMBL" id="SEJ66264.1"/>
    </source>
</evidence>
<dbReference type="InterPro" id="IPR034505">
    <property type="entry name" value="Coproporphyrinogen-III_oxidase"/>
</dbReference>
<dbReference type="RefSeq" id="WP_068623295.1">
    <property type="nucleotide sequence ID" value="NZ_FJNB01000014.1"/>
</dbReference>
<dbReference type="InterPro" id="IPR013785">
    <property type="entry name" value="Aldolase_TIM"/>
</dbReference>
<dbReference type="SMART" id="SM00729">
    <property type="entry name" value="Elp3"/>
    <property type="match status" value="1"/>
</dbReference>
<dbReference type="OrthoDB" id="9808022at2"/>
<organism evidence="7 9">
    <name type="scientific">Trichococcus ilyis</name>
    <dbReference type="NCBI Taxonomy" id="640938"/>
    <lineage>
        <taxon>Bacteria</taxon>
        <taxon>Bacillati</taxon>
        <taxon>Bacillota</taxon>
        <taxon>Bacilli</taxon>
        <taxon>Lactobacillales</taxon>
        <taxon>Carnobacteriaceae</taxon>
        <taxon>Trichococcus</taxon>
    </lineage>
</organism>
<evidence type="ECO:0000259" key="6">
    <source>
        <dbReference type="PROSITE" id="PS51918"/>
    </source>
</evidence>
<sequence length="417" mass="47436">MNWTSLLRVYLTRSFKPFVFEGTYENTLDFEKLDDLGLYVHIPFCRSLCSFCPYCKVVHNKPQADAYKIALLKEIDLVCKGMSGKKKATSLYFGGGTPAMMLDDLKDIIAKLKEYFDITGGIGVELHPSDITERNLEKLKEAGVTMLSIGIQSFQEECLRKIGRRNDAFVEKIGLVRSSGFEVIDVDLIFAIPGQTDAILASDIHTAFASGATQVSTYPFIDFTFADNAYKPMSEAVKREMLEHLTEYCRKEGIERTSVWTFAQRHTEKYSSVTRDAFLGFGVSATTLLKDAFKINTFSIPAYIERIGSGNLPTSLTLRFTKRQRAVYYLFWSAYAMRIDADRFEELIGIPLKRMFGLELFLATKSGYLKKKGRVYELTDKAALLFHGVEQAYTTAYIDKMWHISRLQPFPEKIILK</sequence>
<dbReference type="PANTHER" id="PTHR13932">
    <property type="entry name" value="COPROPORPHYRINIGEN III OXIDASE"/>
    <property type="match status" value="1"/>
</dbReference>
<proteinExistence type="predicted"/>
<evidence type="ECO:0000256" key="1">
    <source>
        <dbReference type="ARBA" id="ARBA00017228"/>
    </source>
</evidence>
<keyword evidence="4" id="KW-0408">Iron</keyword>
<dbReference type="PANTHER" id="PTHR13932:SF5">
    <property type="entry name" value="RADICAL S-ADENOSYL METHIONINE DOMAIN-CONTAINING PROTEIN 1, MITOCHONDRIAL"/>
    <property type="match status" value="1"/>
</dbReference>
<dbReference type="GO" id="GO:0003824">
    <property type="term" value="F:catalytic activity"/>
    <property type="evidence" value="ECO:0007669"/>
    <property type="project" value="InterPro"/>
</dbReference>
<reference evidence="7 9" key="1">
    <citation type="submission" date="2016-02" db="EMBL/GenBank/DDBJ databases">
        <authorList>
            <person name="Wen L."/>
            <person name="He K."/>
            <person name="Yang H."/>
        </authorList>
    </citation>
    <scope>NUCLEOTIDE SEQUENCE [LARGE SCALE GENOMIC DNA]</scope>
    <source>
        <strain evidence="7">Trichococcus_R210</strain>
    </source>
</reference>
<evidence type="ECO:0000256" key="5">
    <source>
        <dbReference type="ARBA" id="ARBA00023014"/>
    </source>
</evidence>
<evidence type="ECO:0000256" key="4">
    <source>
        <dbReference type="ARBA" id="ARBA00023004"/>
    </source>
</evidence>
<protein>
    <recommendedName>
        <fullName evidence="1">Heme chaperone HemW</fullName>
    </recommendedName>
</protein>
<dbReference type="GO" id="GO:0006779">
    <property type="term" value="P:porphyrin-containing compound biosynthetic process"/>
    <property type="evidence" value="ECO:0007669"/>
    <property type="project" value="TreeGrafter"/>
</dbReference>
<dbReference type="InterPro" id="IPR058240">
    <property type="entry name" value="rSAM_sf"/>
</dbReference>
<dbReference type="Proteomes" id="UP000199280">
    <property type="component" value="Unassembled WGS sequence"/>
</dbReference>
<evidence type="ECO:0000256" key="3">
    <source>
        <dbReference type="ARBA" id="ARBA00022723"/>
    </source>
</evidence>
<dbReference type="SFLD" id="SFLDG01065">
    <property type="entry name" value="anaerobic_coproporphyrinogen-I"/>
    <property type="match status" value="1"/>
</dbReference>
<dbReference type="GO" id="GO:0046872">
    <property type="term" value="F:metal ion binding"/>
    <property type="evidence" value="ECO:0007669"/>
    <property type="project" value="UniProtKB-KW"/>
</dbReference>
<keyword evidence="2" id="KW-0949">S-adenosyl-L-methionine</keyword>
<dbReference type="Proteomes" id="UP000076878">
    <property type="component" value="Unassembled WGS sequence"/>
</dbReference>
<dbReference type="GO" id="GO:0005737">
    <property type="term" value="C:cytoplasm"/>
    <property type="evidence" value="ECO:0007669"/>
    <property type="project" value="TreeGrafter"/>
</dbReference>
<dbReference type="CDD" id="cd01335">
    <property type="entry name" value="Radical_SAM"/>
    <property type="match status" value="1"/>
</dbReference>
<dbReference type="EMBL" id="FNYT01000021">
    <property type="protein sequence ID" value="SEJ66264.1"/>
    <property type="molecule type" value="Genomic_DNA"/>
</dbReference>
<dbReference type="Gene3D" id="3.20.20.70">
    <property type="entry name" value="Aldolase class I"/>
    <property type="match status" value="1"/>
</dbReference>
<dbReference type="InterPro" id="IPR007197">
    <property type="entry name" value="rSAM"/>
</dbReference>
<dbReference type="Pfam" id="PF04055">
    <property type="entry name" value="Radical_SAM"/>
    <property type="match status" value="1"/>
</dbReference>
<evidence type="ECO:0000313" key="9">
    <source>
        <dbReference type="Proteomes" id="UP000076878"/>
    </source>
</evidence>
<dbReference type="AlphaFoldDB" id="A0A143Z3S4"/>
<dbReference type="SUPFAM" id="SSF102114">
    <property type="entry name" value="Radical SAM enzymes"/>
    <property type="match status" value="1"/>
</dbReference>
<feature type="domain" description="Radical SAM core" evidence="6">
    <location>
        <begin position="30"/>
        <end position="255"/>
    </location>
</feature>
<dbReference type="InterPro" id="IPR006638">
    <property type="entry name" value="Elp3/MiaA/NifB-like_rSAM"/>
</dbReference>
<gene>
    <name evidence="8" type="ORF">SAMN05216375_12116</name>
    <name evidence="7" type="ORF">TR210_1915</name>
</gene>
<name>A0A143Z3S4_9LACT</name>
<dbReference type="GO" id="GO:0051539">
    <property type="term" value="F:4 iron, 4 sulfur cluster binding"/>
    <property type="evidence" value="ECO:0007669"/>
    <property type="project" value="TreeGrafter"/>
</dbReference>
<evidence type="ECO:0000313" key="7">
    <source>
        <dbReference type="EMBL" id="CZR02580.1"/>
    </source>
</evidence>
<keyword evidence="3" id="KW-0479">Metal-binding</keyword>
<accession>A0A143Z3S4</accession>
<dbReference type="PROSITE" id="PS51918">
    <property type="entry name" value="RADICAL_SAM"/>
    <property type="match status" value="1"/>
</dbReference>
<keyword evidence="5" id="KW-0411">Iron-sulfur</keyword>